<dbReference type="EMBL" id="BAFN01000001">
    <property type="protein sequence ID" value="GAN32867.1"/>
    <property type="molecule type" value="Genomic_DNA"/>
</dbReference>
<evidence type="ECO:0000313" key="1">
    <source>
        <dbReference type="EMBL" id="GAN32867.1"/>
    </source>
</evidence>
<comment type="caution">
    <text evidence="1">The sequence shown here is derived from an EMBL/GenBank/DDBJ whole genome shotgun (WGS) entry which is preliminary data.</text>
</comment>
<accession>A0ABQ0JW69</accession>
<keyword evidence="2" id="KW-1185">Reference proteome</keyword>
<gene>
    <name evidence="1" type="ORF">BROSI_A1382</name>
</gene>
<name>A0ABQ0JW69_9BACT</name>
<protein>
    <submittedName>
        <fullName evidence="1">Uncharacterized protein</fullName>
    </submittedName>
</protein>
<organism evidence="1 2">
    <name type="scientific">Candidatus Brocadia sinica JPN1</name>
    <dbReference type="NCBI Taxonomy" id="1197129"/>
    <lineage>
        <taxon>Bacteria</taxon>
        <taxon>Pseudomonadati</taxon>
        <taxon>Planctomycetota</taxon>
        <taxon>Candidatus Brocadiia</taxon>
        <taxon>Candidatus Brocadiales</taxon>
        <taxon>Candidatus Brocadiaceae</taxon>
        <taxon>Candidatus Brocadia</taxon>
    </lineage>
</organism>
<proteinExistence type="predicted"/>
<reference evidence="2" key="1">
    <citation type="journal article" date="2015" name="Genome Announc.">
        <title>Draft Genome Sequence of an Anaerobic Ammonium-Oxidizing Bacterium, "Candidatus Brocadia sinica".</title>
        <authorList>
            <person name="Oshiki M."/>
            <person name="Shinyako-Hata K."/>
            <person name="Satoh H."/>
            <person name="Okabe S."/>
        </authorList>
    </citation>
    <scope>NUCLEOTIDE SEQUENCE [LARGE SCALE GENOMIC DNA]</scope>
    <source>
        <strain evidence="2">JPN1</strain>
    </source>
</reference>
<sequence length="38" mass="4454">MRFAPWISPDDSPALINILQMLAMDNLEDIPYKVYDEK</sequence>
<evidence type="ECO:0000313" key="2">
    <source>
        <dbReference type="Proteomes" id="UP000032309"/>
    </source>
</evidence>
<dbReference type="Proteomes" id="UP000032309">
    <property type="component" value="Unassembled WGS sequence"/>
</dbReference>